<reference evidence="2" key="1">
    <citation type="journal article" date="2019" name="Int. J. Syst. Evol. Microbiol.">
        <title>The Global Catalogue of Microorganisms (GCM) 10K type strain sequencing project: providing services to taxonomists for standard genome sequencing and annotation.</title>
        <authorList>
            <consortium name="The Broad Institute Genomics Platform"/>
            <consortium name="The Broad Institute Genome Sequencing Center for Infectious Disease"/>
            <person name="Wu L."/>
            <person name="Ma J."/>
        </authorList>
    </citation>
    <scope>NUCLEOTIDE SEQUENCE [LARGE SCALE GENOMIC DNA]</scope>
    <source>
        <strain evidence="2">NBRC 102122</strain>
    </source>
</reference>
<name>A0ABQ5ZGY1_9HYPH</name>
<dbReference type="EMBL" id="BSOP01000018">
    <property type="protein sequence ID" value="GLR51276.1"/>
    <property type="molecule type" value="Genomic_DNA"/>
</dbReference>
<protein>
    <submittedName>
        <fullName evidence="1">Uncharacterized protein</fullName>
    </submittedName>
</protein>
<organism evidence="1 2">
    <name type="scientific">Shinella yambaruensis</name>
    <dbReference type="NCBI Taxonomy" id="415996"/>
    <lineage>
        <taxon>Bacteria</taxon>
        <taxon>Pseudomonadati</taxon>
        <taxon>Pseudomonadota</taxon>
        <taxon>Alphaproteobacteria</taxon>
        <taxon>Hyphomicrobiales</taxon>
        <taxon>Rhizobiaceae</taxon>
        <taxon>Shinella</taxon>
    </lineage>
</organism>
<evidence type="ECO:0000313" key="2">
    <source>
        <dbReference type="Proteomes" id="UP001156702"/>
    </source>
</evidence>
<keyword evidence="2" id="KW-1185">Reference proteome</keyword>
<dbReference type="RefSeq" id="WP_244768379.1">
    <property type="nucleotide sequence ID" value="NZ_BSOP01000018.1"/>
</dbReference>
<comment type="caution">
    <text evidence="1">The sequence shown here is derived from an EMBL/GenBank/DDBJ whole genome shotgun (WGS) entry which is preliminary data.</text>
</comment>
<accession>A0ABQ5ZGY1</accession>
<gene>
    <name evidence="1" type="ORF">GCM10007923_24840</name>
</gene>
<dbReference type="Proteomes" id="UP001156702">
    <property type="component" value="Unassembled WGS sequence"/>
</dbReference>
<dbReference type="SUPFAM" id="SSF52266">
    <property type="entry name" value="SGNH hydrolase"/>
    <property type="match status" value="1"/>
</dbReference>
<sequence length="1346" mass="141862">MTNQHLPTDVKEAPYVDSLEETELFVLFQGLLHRLRNGNLQAFISDELARRVEAGLDPIMDGLAGKPNATDLAAVATSGSYVDLTNRPALGTAAYQDVGAFPNFADFAALAAAVATGTRNYDTLLLANADLASIDEGGGVNILDDGSNNGYWVKQSGALVKKSNASLAGMATDIVGMKVVEAAALTVMAAVGLTARPSGTSWVVSWTSAAGIYLNQIVSVAALAETTLPATECIYIDLTTASPYTPVKAFASSLLRGDFAAGRKLCLLYNGSPGALSGALAAQVRAATVTDPLKMNAGRNYPLRQATRNGLTSTSAPQGFLDALLGVRVEGAIPGEVYQLSWYANGQADFGGDDWIIRAFDAAAMPTSNAPINLVVRSDGPQPHIDPLGGIQTIRIVPSNRQDMAFVLTIDAGKLPAAGTPIDASSSAALPGWSWIIDPSCYSRSPADTALIAELSGTPNIVPNPCLASALPSPRLTSAAVIAAAEAPLAAHFIERAYEAGTGGVAFFELVDIAADPAPRVAHICVYAWSETGSNWPSLVQVHRYLAGVSQGAIALSTVEQLGPNLRLLAGTMAIPAGTAGELRIGVPTGGMVAGSRAQVGGFEAFLFSRPVSWHRVPRDRWSDQYKGANIATALATIRQEKAVGVLRIAARALRASVAGSSITWGQGWLGQNSYVGQIEDYLRTVLATTKLPADMVFSGTNASISNPLFYKGAARALEGVNSEVSFTLDGDELSLCIARERGNVGAARVELYVDNVLHDTFSTFNAEPYGTGEAFAFTGDGTTRQFDLGRAFTFNHTLTVAGDAKTVVMNTQGSGASIPGGTDAMVIRKLVNVSGHPEVHHFLWFAVAPADGAAIAGTYDYGESITYVRNTVGQTARALTSANESAFGDGNVAFDPSIPAAVSSGLNFRESDARSVKSWHFDSAASRTIRLKIVALDPRGSGTPKLIINFATNRMHHIQNAGIGGWTAARLLTDTGLNGLQQVIDFAPDILLLESCTNDDWQVGVHRAWRARTGLNDATVRADSAAFIRTLSYGGSTYSMDDVRIPIAAITSTSLDLDMSGVTAVIVPGDVVTVGNFAAGDNRCLVSRLVKTWDSGAGRITWDKPLMASELAHVRSLSELVGAFAMVRGAPDWVEDLETIIDDMRAIDPAIEVALATGGIPNARRRRLEGYRELAMDVASRQGCGFVDFYRRTRDWQFSQPRTAQRYIGAGQATASTGAASYPLYNTDGSPATDADGTLNLARHWSVLVDGVERINRGCYVAGGPKTGWASGVATMTLANVSIVSDRYTLVFTDDVPGVGATIVVKRAADKWSSDDCHPNLYGMAVMGREALAFVEPAALEAASA</sequence>
<proteinExistence type="predicted"/>
<dbReference type="InterPro" id="IPR036514">
    <property type="entry name" value="SGNH_hydro_sf"/>
</dbReference>
<dbReference type="Gene3D" id="3.40.50.1110">
    <property type="entry name" value="SGNH hydrolase"/>
    <property type="match status" value="1"/>
</dbReference>
<evidence type="ECO:0000313" key="1">
    <source>
        <dbReference type="EMBL" id="GLR51276.1"/>
    </source>
</evidence>